<accession>A0A2P2IIH7</accession>
<sequence length="46" mass="5214">MENTCTNHIVVAKLVPRDILKNVAAASYLQHCHFKNHNKPIFVQLG</sequence>
<dbReference type="EMBL" id="GGEC01000550">
    <property type="protein sequence ID" value="MBW81033.1"/>
    <property type="molecule type" value="Transcribed_RNA"/>
</dbReference>
<name>A0A2P2IIH7_RHIMU</name>
<protein>
    <submittedName>
        <fullName evidence="1">Uncharacterized protein</fullName>
    </submittedName>
</protein>
<organism evidence="1">
    <name type="scientific">Rhizophora mucronata</name>
    <name type="common">Asiatic mangrove</name>
    <dbReference type="NCBI Taxonomy" id="61149"/>
    <lineage>
        <taxon>Eukaryota</taxon>
        <taxon>Viridiplantae</taxon>
        <taxon>Streptophyta</taxon>
        <taxon>Embryophyta</taxon>
        <taxon>Tracheophyta</taxon>
        <taxon>Spermatophyta</taxon>
        <taxon>Magnoliopsida</taxon>
        <taxon>eudicotyledons</taxon>
        <taxon>Gunneridae</taxon>
        <taxon>Pentapetalae</taxon>
        <taxon>rosids</taxon>
        <taxon>fabids</taxon>
        <taxon>Malpighiales</taxon>
        <taxon>Rhizophoraceae</taxon>
        <taxon>Rhizophora</taxon>
    </lineage>
</organism>
<evidence type="ECO:0000313" key="1">
    <source>
        <dbReference type="EMBL" id="MBW81033.1"/>
    </source>
</evidence>
<dbReference type="AlphaFoldDB" id="A0A2P2IIH7"/>
<proteinExistence type="predicted"/>
<reference evidence="1" key="1">
    <citation type="submission" date="2018-02" db="EMBL/GenBank/DDBJ databases">
        <title>Rhizophora mucronata_Transcriptome.</title>
        <authorList>
            <person name="Meera S.P."/>
            <person name="Sreeshan A."/>
            <person name="Augustine A."/>
        </authorList>
    </citation>
    <scope>NUCLEOTIDE SEQUENCE</scope>
    <source>
        <tissue evidence="1">Leaf</tissue>
    </source>
</reference>